<feature type="compositionally biased region" description="Basic and acidic residues" evidence="1">
    <location>
        <begin position="274"/>
        <end position="295"/>
    </location>
</feature>
<accession>A0A7S4SHK0</accession>
<proteinExistence type="predicted"/>
<evidence type="ECO:0000256" key="1">
    <source>
        <dbReference type="SAM" id="MobiDB-lite"/>
    </source>
</evidence>
<dbReference type="InterPro" id="IPR036526">
    <property type="entry name" value="C-N_Hydrolase_sf"/>
</dbReference>
<evidence type="ECO:0000313" key="3">
    <source>
        <dbReference type="EMBL" id="CAE4646084.1"/>
    </source>
</evidence>
<organism evidence="3">
    <name type="scientific">Alexandrium monilatum</name>
    <dbReference type="NCBI Taxonomy" id="311494"/>
    <lineage>
        <taxon>Eukaryota</taxon>
        <taxon>Sar</taxon>
        <taxon>Alveolata</taxon>
        <taxon>Dinophyceae</taxon>
        <taxon>Gonyaulacales</taxon>
        <taxon>Pyrocystaceae</taxon>
        <taxon>Alexandrium</taxon>
    </lineage>
</organism>
<dbReference type="InterPro" id="IPR003010">
    <property type="entry name" value="C-N_Hydrolase"/>
</dbReference>
<dbReference type="GO" id="GO:0006528">
    <property type="term" value="P:asparagine metabolic process"/>
    <property type="evidence" value="ECO:0007669"/>
    <property type="project" value="TreeGrafter"/>
</dbReference>
<dbReference type="PANTHER" id="PTHR23088">
    <property type="entry name" value="NITRILASE-RELATED"/>
    <property type="match status" value="1"/>
</dbReference>
<dbReference type="GO" id="GO:0006107">
    <property type="term" value="P:oxaloacetate metabolic process"/>
    <property type="evidence" value="ECO:0007669"/>
    <property type="project" value="TreeGrafter"/>
</dbReference>
<dbReference type="GO" id="GO:0005739">
    <property type="term" value="C:mitochondrion"/>
    <property type="evidence" value="ECO:0007669"/>
    <property type="project" value="TreeGrafter"/>
</dbReference>
<dbReference type="Gene3D" id="3.60.110.10">
    <property type="entry name" value="Carbon-nitrogen hydrolase"/>
    <property type="match status" value="1"/>
</dbReference>
<protein>
    <recommendedName>
        <fullName evidence="2">CN hydrolase domain-containing protein</fullName>
    </recommendedName>
</protein>
<gene>
    <name evidence="3" type="ORF">AMON00008_LOCUS50423</name>
</gene>
<feature type="domain" description="CN hydrolase" evidence="2">
    <location>
        <begin position="2"/>
        <end position="252"/>
    </location>
</feature>
<feature type="region of interest" description="Disordered" evidence="1">
    <location>
        <begin position="272"/>
        <end position="295"/>
    </location>
</feature>
<dbReference type="PROSITE" id="PS50263">
    <property type="entry name" value="CN_HYDROLASE"/>
    <property type="match status" value="1"/>
</dbReference>
<reference evidence="3" key="1">
    <citation type="submission" date="2021-01" db="EMBL/GenBank/DDBJ databases">
        <authorList>
            <person name="Corre E."/>
            <person name="Pelletier E."/>
            <person name="Niang G."/>
            <person name="Scheremetjew M."/>
            <person name="Finn R."/>
            <person name="Kale V."/>
            <person name="Holt S."/>
            <person name="Cochrane G."/>
            <person name="Meng A."/>
            <person name="Brown T."/>
            <person name="Cohen L."/>
        </authorList>
    </citation>
    <scope>NUCLEOTIDE SEQUENCE</scope>
    <source>
        <strain evidence="3">CCMP3105</strain>
    </source>
</reference>
<evidence type="ECO:0000259" key="2">
    <source>
        <dbReference type="PROSITE" id="PS50263"/>
    </source>
</evidence>
<dbReference type="SUPFAM" id="SSF56317">
    <property type="entry name" value="Carbon-nitrogen hydrolase"/>
    <property type="match status" value="1"/>
</dbReference>
<name>A0A7S4SHK0_9DINO</name>
<dbReference type="AlphaFoldDB" id="A0A7S4SHK0"/>
<dbReference type="EMBL" id="HBNR01071172">
    <property type="protein sequence ID" value="CAE4646084.1"/>
    <property type="molecule type" value="Transcribed_RNA"/>
</dbReference>
<dbReference type="GO" id="GO:0006541">
    <property type="term" value="P:glutamine metabolic process"/>
    <property type="evidence" value="ECO:0007669"/>
    <property type="project" value="TreeGrafter"/>
</dbReference>
<dbReference type="Pfam" id="PF00795">
    <property type="entry name" value="CN_hydrolase"/>
    <property type="match status" value="1"/>
</dbReference>
<dbReference type="PANTHER" id="PTHR23088:SF30">
    <property type="entry name" value="OMEGA-AMIDASE NIT2"/>
    <property type="match status" value="1"/>
</dbReference>
<dbReference type="GO" id="GO:0050152">
    <property type="term" value="F:omega-amidase activity"/>
    <property type="evidence" value="ECO:0007669"/>
    <property type="project" value="TreeGrafter"/>
</dbReference>
<sequence>MLRVAACQLAPTADLPGNLARARALVEAAIARGATLVGLPETFTTEYRLDLFPTAAEAVGTPGTGSGLLAELAAKHHAAIFGGVVEKAADGTLYNTAVVYGPEGELARYRKQYLSCVRVGPDTTSEATVFAAGEDLAVFRVPTPGGGSLLAGLGICFDLRFGEVNRSYAERGCDLVAYPSAFLESTGVQHWEVLLRARALDEQMFTLAPNHARSTAQTTKMFGHALACDPWGVVLACSGLEGDDIAVADFDLSKLDIRTRIPLTTCRSSKRRRVDATSEKSGEAVDKHLEVAKGS</sequence>